<name>A0A3P6RV54_CYLGO</name>
<reference evidence="1 2" key="1">
    <citation type="submission" date="2018-11" db="EMBL/GenBank/DDBJ databases">
        <authorList>
            <consortium name="Pathogen Informatics"/>
        </authorList>
    </citation>
    <scope>NUCLEOTIDE SEQUENCE [LARGE SCALE GENOMIC DNA]</scope>
</reference>
<accession>A0A3P6RV54</accession>
<proteinExistence type="predicted"/>
<dbReference type="EMBL" id="UYRV01011221">
    <property type="protein sequence ID" value="VDK57975.1"/>
    <property type="molecule type" value="Genomic_DNA"/>
</dbReference>
<dbReference type="Proteomes" id="UP000271889">
    <property type="component" value="Unassembled WGS sequence"/>
</dbReference>
<evidence type="ECO:0000313" key="2">
    <source>
        <dbReference type="Proteomes" id="UP000271889"/>
    </source>
</evidence>
<sequence length="97" mass="11249">MMLFWRRHEEEIAGIVYKATVTHLELEAQYVYPGLLLDVKFSGLYVGLVLSQAFSVQLPAEWHRWLDSETSSWSLEKNSIIMLRILPSVMEIIPTLI</sequence>
<dbReference type="AlphaFoldDB" id="A0A3P6RV54"/>
<organism evidence="1 2">
    <name type="scientific">Cylicostephanus goldi</name>
    <name type="common">Nematode worm</name>
    <dbReference type="NCBI Taxonomy" id="71465"/>
    <lineage>
        <taxon>Eukaryota</taxon>
        <taxon>Metazoa</taxon>
        <taxon>Ecdysozoa</taxon>
        <taxon>Nematoda</taxon>
        <taxon>Chromadorea</taxon>
        <taxon>Rhabditida</taxon>
        <taxon>Rhabditina</taxon>
        <taxon>Rhabditomorpha</taxon>
        <taxon>Strongyloidea</taxon>
        <taxon>Strongylidae</taxon>
        <taxon>Cylicostephanus</taxon>
    </lineage>
</organism>
<protein>
    <submittedName>
        <fullName evidence="1">Uncharacterized protein</fullName>
    </submittedName>
</protein>
<keyword evidence="2" id="KW-1185">Reference proteome</keyword>
<evidence type="ECO:0000313" key="1">
    <source>
        <dbReference type="EMBL" id="VDK57975.1"/>
    </source>
</evidence>
<gene>
    <name evidence="1" type="ORF">CGOC_LOCUS4178</name>
</gene>